<gene>
    <name evidence="2" type="ORF">ABT39_MTgene2200</name>
</gene>
<keyword evidence="1" id="KW-1133">Transmembrane helix</keyword>
<comment type="caution">
    <text evidence="2">The sequence shown here is derived from an EMBL/GenBank/DDBJ whole genome shotgun (WGS) entry which is preliminary data.</text>
</comment>
<proteinExistence type="predicted"/>
<evidence type="ECO:0000256" key="1">
    <source>
        <dbReference type="SAM" id="Phobius"/>
    </source>
</evidence>
<accession>A0A117NFW9</accession>
<name>A0A117NFW9_PICGL</name>
<protein>
    <submittedName>
        <fullName evidence="2">Uncharacterized protein</fullName>
    </submittedName>
</protein>
<organism evidence="2">
    <name type="scientific">Picea glauca</name>
    <name type="common">White spruce</name>
    <name type="synonym">Pinus glauca</name>
    <dbReference type="NCBI Taxonomy" id="3330"/>
    <lineage>
        <taxon>Eukaryota</taxon>
        <taxon>Viridiplantae</taxon>
        <taxon>Streptophyta</taxon>
        <taxon>Embryophyta</taxon>
        <taxon>Tracheophyta</taxon>
        <taxon>Spermatophyta</taxon>
        <taxon>Pinopsida</taxon>
        <taxon>Pinidae</taxon>
        <taxon>Conifers I</taxon>
        <taxon>Pinales</taxon>
        <taxon>Pinaceae</taxon>
        <taxon>Picea</taxon>
    </lineage>
</organism>
<keyword evidence="1" id="KW-0472">Membrane</keyword>
<feature type="transmembrane region" description="Helical" evidence="1">
    <location>
        <begin position="40"/>
        <end position="65"/>
    </location>
</feature>
<keyword evidence="2" id="KW-0496">Mitochondrion</keyword>
<keyword evidence="1" id="KW-0812">Transmembrane</keyword>
<evidence type="ECO:0000313" key="2">
    <source>
        <dbReference type="EMBL" id="KUM45846.1"/>
    </source>
</evidence>
<dbReference type="EMBL" id="LKAM01000015">
    <property type="protein sequence ID" value="KUM45846.1"/>
    <property type="molecule type" value="Genomic_DNA"/>
</dbReference>
<geneLocation type="mitochondrion" evidence="2"/>
<dbReference type="AlphaFoldDB" id="A0A117NFW9"/>
<sequence>MFLVTPAGGIRGFVLAGSVSPSVLPPIPAFGQYDGWPGCLISLSLVHALTAAYILVLTYPSACILHSL</sequence>
<reference evidence="2" key="1">
    <citation type="journal article" date="2015" name="Genome Biol. Evol.">
        <title>Organellar Genomes of White Spruce (Picea glauca): Assembly and Annotation.</title>
        <authorList>
            <person name="Jackman S.D."/>
            <person name="Warren R.L."/>
            <person name="Gibb E.A."/>
            <person name="Vandervalk B.P."/>
            <person name="Mohamadi H."/>
            <person name="Chu J."/>
            <person name="Raymond A."/>
            <person name="Pleasance S."/>
            <person name="Coope R."/>
            <person name="Wildung M.R."/>
            <person name="Ritland C.E."/>
            <person name="Bousquet J."/>
            <person name="Jones S.J."/>
            <person name="Bohlmann J."/>
            <person name="Birol I."/>
        </authorList>
    </citation>
    <scope>NUCLEOTIDE SEQUENCE [LARGE SCALE GENOMIC DNA]</scope>
    <source>
        <tissue evidence="2">Flushing bud</tissue>
    </source>
</reference>